<dbReference type="InterPro" id="IPR051532">
    <property type="entry name" value="Ester_Hydrolysis_Enzymes"/>
</dbReference>
<dbReference type="Gene3D" id="3.40.50.1110">
    <property type="entry name" value="SGNH hydrolase"/>
    <property type="match status" value="1"/>
</dbReference>
<feature type="domain" description="SGNH hydrolase-type esterase" evidence="1">
    <location>
        <begin position="39"/>
        <end position="204"/>
    </location>
</feature>
<organism evidence="2 3">
    <name type="scientific">Faecalibacillus faecis</name>
    <dbReference type="NCBI Taxonomy" id="1982628"/>
    <lineage>
        <taxon>Bacteria</taxon>
        <taxon>Bacillati</taxon>
        <taxon>Bacillota</taxon>
        <taxon>Erysipelotrichia</taxon>
        <taxon>Erysipelotrichales</taxon>
        <taxon>Coprobacillaceae</taxon>
        <taxon>Faecalibacillus</taxon>
    </lineage>
</organism>
<evidence type="ECO:0000313" key="2">
    <source>
        <dbReference type="EMBL" id="PST35642.1"/>
    </source>
</evidence>
<dbReference type="Pfam" id="PF13472">
    <property type="entry name" value="Lipase_GDSL_2"/>
    <property type="match status" value="1"/>
</dbReference>
<comment type="caution">
    <text evidence="2">The sequence shown here is derived from an EMBL/GenBank/DDBJ whole genome shotgun (WGS) entry which is preliminary data.</text>
</comment>
<dbReference type="InterPro" id="IPR036514">
    <property type="entry name" value="SGNH_hydro_sf"/>
</dbReference>
<gene>
    <name evidence="2" type="ORF">C7U55_12540</name>
</gene>
<name>A0A2T3FK63_9FIRM</name>
<keyword evidence="3" id="KW-1185">Reference proteome</keyword>
<dbReference type="AlphaFoldDB" id="A0A2T3FK63"/>
<evidence type="ECO:0000313" key="3">
    <source>
        <dbReference type="Proteomes" id="UP000241201"/>
    </source>
</evidence>
<proteinExistence type="predicted"/>
<sequence>MRENMTFLTNYYQIREMTIDRMKEIVDQNKKAKEGGTVFFGDSITQFMDIEKYFPEIKNKYNCGIGGITSTMLLHFIDEGVLKFKPRQLVYMIGTNDLGKTVMQSPKDIAINVKELVETVHYNLPECEIYVVSPLPCLPMHDYKHTPGVLRSNDLLKMVYKEFKKTIPYEYVTFINAYPTLCNKKGEPIETYFEDGLHINHEGYLRYTNCLKEYIL</sequence>
<dbReference type="EMBL" id="PYLP01000028">
    <property type="protein sequence ID" value="PST35642.1"/>
    <property type="molecule type" value="Genomic_DNA"/>
</dbReference>
<reference evidence="3" key="1">
    <citation type="submission" date="2018-03" db="EMBL/GenBank/DDBJ databases">
        <title>Lachnoclostridium SNUG30370 gen.nov., sp.nov., isolated from human faeces.</title>
        <authorList>
            <person name="Seo B."/>
            <person name="Jeon K."/>
            <person name="Ko G."/>
        </authorList>
    </citation>
    <scope>NUCLEOTIDE SEQUENCE [LARGE SCALE GENOMIC DNA]</scope>
    <source>
        <strain evidence="3">SNUG30370</strain>
    </source>
</reference>
<dbReference type="SUPFAM" id="SSF52266">
    <property type="entry name" value="SGNH hydrolase"/>
    <property type="match status" value="1"/>
</dbReference>
<protein>
    <recommendedName>
        <fullName evidence="1">SGNH hydrolase-type esterase domain-containing protein</fullName>
    </recommendedName>
</protein>
<evidence type="ECO:0000259" key="1">
    <source>
        <dbReference type="Pfam" id="PF13472"/>
    </source>
</evidence>
<dbReference type="GeneID" id="77471911"/>
<dbReference type="RefSeq" id="WP_106988844.1">
    <property type="nucleotide sequence ID" value="NZ_PYLP01000028.1"/>
</dbReference>
<dbReference type="PANTHER" id="PTHR30383">
    <property type="entry name" value="THIOESTERASE 1/PROTEASE 1/LYSOPHOSPHOLIPASE L1"/>
    <property type="match status" value="1"/>
</dbReference>
<dbReference type="Proteomes" id="UP000241201">
    <property type="component" value="Unassembled WGS sequence"/>
</dbReference>
<dbReference type="InterPro" id="IPR013830">
    <property type="entry name" value="SGNH_hydro"/>
</dbReference>
<accession>A0A2T3FK63</accession>